<dbReference type="GO" id="GO:0003676">
    <property type="term" value="F:nucleic acid binding"/>
    <property type="evidence" value="ECO:0007669"/>
    <property type="project" value="InterPro"/>
</dbReference>
<comment type="similarity">
    <text evidence="2">Belongs to the CSL4 family.</text>
</comment>
<accession>Q9YEY9</accession>
<dbReference type="GO" id="GO:0005737">
    <property type="term" value="C:cytoplasm"/>
    <property type="evidence" value="ECO:0007669"/>
    <property type="project" value="UniProtKB-SubCell"/>
</dbReference>
<keyword evidence="2" id="KW-0862">Zinc</keyword>
<keyword evidence="4" id="KW-0378">Hydrolase</keyword>
<dbReference type="GeneID" id="1444633"/>
<evidence type="ECO:0000313" key="5">
    <source>
        <dbReference type="Proteomes" id="UP000002518"/>
    </source>
</evidence>
<dbReference type="Gene3D" id="2.40.50.100">
    <property type="match status" value="1"/>
</dbReference>
<name>Q9YEY9_AERPE</name>
<keyword evidence="5" id="KW-1185">Reference proteome</keyword>
<dbReference type="SUPFAM" id="SSF50249">
    <property type="entry name" value="Nucleic acid-binding proteins"/>
    <property type="match status" value="1"/>
</dbReference>
<evidence type="ECO:0000259" key="3">
    <source>
        <dbReference type="PROSITE" id="PS50126"/>
    </source>
</evidence>
<dbReference type="InterPro" id="IPR039771">
    <property type="entry name" value="Csl4"/>
</dbReference>
<dbReference type="HAMAP" id="MF_00975">
    <property type="entry name" value="Exosome_Csl4"/>
    <property type="match status" value="1"/>
</dbReference>
<dbReference type="KEGG" id="ape:APE_0445"/>
<feature type="binding site" evidence="2">
    <location>
        <position position="168"/>
    </location>
    <ligand>
        <name>Zn(2+)</name>
        <dbReference type="ChEBI" id="CHEBI:29105"/>
    </ligand>
</feature>
<dbReference type="PANTHER" id="PTHR12686:SF8">
    <property type="entry name" value="EXOSOME COMPLEX COMPONENT CSL4"/>
    <property type="match status" value="1"/>
</dbReference>
<dbReference type="Pfam" id="PF14382">
    <property type="entry name" value="ECR1_N"/>
    <property type="match status" value="1"/>
</dbReference>
<comment type="subunit">
    <text evidence="2">Component of the archaeal exosome complex. Forms a trimer of Rrp4 and/or Csl4 subunits. The trimer associates with an hexameric ring-like arrangement composed of 3 Rrp41-Rrp42 heterodimers. Interacts with DnaG.</text>
</comment>
<keyword evidence="2" id="KW-0963">Cytoplasm</keyword>
<dbReference type="InterPro" id="IPR003029">
    <property type="entry name" value="S1_domain"/>
</dbReference>
<dbReference type="EMBL" id="BA000002">
    <property type="protein sequence ID" value="BAA79407.1"/>
    <property type="molecule type" value="Genomic_DNA"/>
</dbReference>
<dbReference type="SUPFAM" id="SSF110324">
    <property type="entry name" value="Ribosomal L27 protein-like"/>
    <property type="match status" value="1"/>
</dbReference>
<dbReference type="eggNOG" id="arCOG00676">
    <property type="taxonomic scope" value="Archaea"/>
</dbReference>
<feature type="domain" description="S1 motif" evidence="3">
    <location>
        <begin position="84"/>
        <end position="144"/>
    </location>
</feature>
<protein>
    <recommendedName>
        <fullName evidence="2">Exosome complex component Csl4</fullName>
    </recommendedName>
</protein>
<dbReference type="NCBIfam" id="NF034126">
    <property type="entry name" value="PRK09521.1"/>
    <property type="match status" value="1"/>
</dbReference>
<dbReference type="GO" id="GO:0006401">
    <property type="term" value="P:RNA catabolic process"/>
    <property type="evidence" value="ECO:0007669"/>
    <property type="project" value="UniProtKB-UniRule"/>
</dbReference>
<dbReference type="PROSITE" id="PS50126">
    <property type="entry name" value="S1"/>
    <property type="match status" value="1"/>
</dbReference>
<dbReference type="PANTHER" id="PTHR12686">
    <property type="entry name" value="3'-5' EXORIBONUCLEASE CSL4-RELATED"/>
    <property type="match status" value="1"/>
</dbReference>
<dbReference type="GO" id="GO:0016787">
    <property type="term" value="F:hydrolase activity"/>
    <property type="evidence" value="ECO:0007669"/>
    <property type="project" value="UniProtKB-KW"/>
</dbReference>
<comment type="subcellular location">
    <subcellularLocation>
        <location evidence="2">Cytoplasm</location>
    </subcellularLocation>
</comment>
<dbReference type="Gene3D" id="2.40.50.140">
    <property type="entry name" value="Nucleic acid-binding proteins"/>
    <property type="match status" value="1"/>
</dbReference>
<evidence type="ECO:0000256" key="1">
    <source>
        <dbReference type="ARBA" id="ARBA00022835"/>
    </source>
</evidence>
<dbReference type="EnsemblBacteria" id="BAA79407">
    <property type="protein sequence ID" value="BAA79407"/>
    <property type="gene ID" value="APE_0445"/>
</dbReference>
<dbReference type="InterPro" id="IPR012340">
    <property type="entry name" value="NA-bd_OB-fold"/>
</dbReference>
<proteinExistence type="inferred from homology"/>
<feature type="binding site" evidence="2">
    <location>
        <position position="185"/>
    </location>
    <ligand>
        <name>Zn(2+)</name>
        <dbReference type="ChEBI" id="CHEBI:29105"/>
    </ligand>
</feature>
<dbReference type="GO" id="GO:0000178">
    <property type="term" value="C:exosome (RNase complex)"/>
    <property type="evidence" value="ECO:0007669"/>
    <property type="project" value="UniProtKB-KW"/>
</dbReference>
<dbReference type="AlphaFoldDB" id="Q9YEY9"/>
<dbReference type="PIR" id="C72739">
    <property type="entry name" value="C72739"/>
</dbReference>
<dbReference type="GO" id="GO:0006396">
    <property type="term" value="P:RNA processing"/>
    <property type="evidence" value="ECO:0007669"/>
    <property type="project" value="InterPro"/>
</dbReference>
<comment type="function">
    <text evidence="2">Non-catalytic component of the exosome, which is a complex involved in RNA degradation. Increases the RNA binding and the efficiency of RNA degradation. Helpful for the interaction of the exosome with A-poor RNAs.</text>
</comment>
<dbReference type="GO" id="GO:0008270">
    <property type="term" value="F:zinc ion binding"/>
    <property type="evidence" value="ECO:0007669"/>
    <property type="project" value="UniProtKB-UniRule"/>
</dbReference>
<dbReference type="InterPro" id="IPR030850">
    <property type="entry name" value="Exosome_Csl4_arc"/>
</dbReference>
<dbReference type="Gene3D" id="2.20.70.10">
    <property type="match status" value="1"/>
</dbReference>
<feature type="binding site" evidence="2">
    <location>
        <position position="182"/>
    </location>
    <ligand>
        <name>Zn(2+)</name>
        <dbReference type="ChEBI" id="CHEBI:29105"/>
    </ligand>
</feature>
<organism evidence="4 5">
    <name type="scientific">Aeropyrum pernix (strain ATCC 700893 / DSM 11879 / JCM 9820 / NBRC 100138 / K1)</name>
    <dbReference type="NCBI Taxonomy" id="272557"/>
    <lineage>
        <taxon>Archaea</taxon>
        <taxon>Thermoproteota</taxon>
        <taxon>Thermoprotei</taxon>
        <taxon>Desulfurococcales</taxon>
        <taxon>Desulfurococcaceae</taxon>
        <taxon>Aeropyrum</taxon>
    </lineage>
</organism>
<feature type="binding site" evidence="2">
    <location>
        <position position="165"/>
    </location>
    <ligand>
        <name>Zn(2+)</name>
        <dbReference type="ChEBI" id="CHEBI:29105"/>
    </ligand>
</feature>
<evidence type="ECO:0000256" key="2">
    <source>
        <dbReference type="HAMAP-Rule" id="MF_00975"/>
    </source>
</evidence>
<evidence type="ECO:0000313" key="4">
    <source>
        <dbReference type="EMBL" id="BAA79407.1"/>
    </source>
</evidence>
<dbReference type="InterPro" id="IPR025721">
    <property type="entry name" value="Exosome_cplx_N_dom"/>
</dbReference>
<gene>
    <name evidence="2" type="primary">csl4</name>
    <name evidence="4" type="ordered locus">APE_0445</name>
</gene>
<dbReference type="RefSeq" id="WP_010865751.1">
    <property type="nucleotide sequence ID" value="NC_000854.2"/>
</dbReference>
<reference evidence="4 5" key="1">
    <citation type="journal article" date="1999" name="DNA Res.">
        <title>Complete genome sequence of an aerobic hyper-thermophilic crenarchaeon, Aeropyrum pernix K1.</title>
        <authorList>
            <person name="Kawarabayasi Y."/>
            <person name="Hino Y."/>
            <person name="Horikawa H."/>
            <person name="Yamazaki S."/>
            <person name="Haikawa Y."/>
            <person name="Jin-no K."/>
            <person name="Takahashi M."/>
            <person name="Sekine M."/>
            <person name="Baba S."/>
            <person name="Ankai A."/>
            <person name="Kosugi H."/>
            <person name="Hosoyama A."/>
            <person name="Fukui S."/>
            <person name="Nagai Y."/>
            <person name="Nishijima K."/>
            <person name="Nakazawa H."/>
            <person name="Takamiya M."/>
            <person name="Masuda S."/>
            <person name="Funahashi T."/>
            <person name="Tanaka T."/>
            <person name="Kudoh Y."/>
            <person name="Yamazaki J."/>
            <person name="Kushida N."/>
            <person name="Oguchi A."/>
            <person name="Aoki K."/>
            <person name="Kubota K."/>
            <person name="Nakamura Y."/>
            <person name="Nomura N."/>
            <person name="Sako Y."/>
            <person name="Kikuchi H."/>
        </authorList>
    </citation>
    <scope>NUCLEOTIDE SEQUENCE [LARGE SCALE GENOMIC DNA]</scope>
    <source>
        <strain evidence="5">ATCC 700893 / DSM 11879 / JCM 9820 / NBRC 100138 / K1</strain>
    </source>
</reference>
<keyword evidence="2" id="KW-0479">Metal-binding</keyword>
<dbReference type="STRING" id="272557.APE_0445"/>
<sequence>MSYSSQGVVEKGKVMPGDVLATIEEFLPGEGVYVDPVKGFIRAAAPGVAYLDMSRRIAYVKPHKKPQTPGPGSEVAALVTGVRGDLVVAEVYGVVRLSPKPAWLYELPSPYSAAIPISQIADEYIKNIEDYYRMGDWILAKIVSRTPPFTLSTVEPRYGVVYAICSRCGAVMEFQSERSMKCPKCGNVEKRKVSIHAKSRHLRIRLVRNLVIYRS</sequence>
<keyword evidence="1 2" id="KW-0271">Exosome</keyword>
<dbReference type="Proteomes" id="UP000002518">
    <property type="component" value="Chromosome"/>
</dbReference>